<organism evidence="1 2">
    <name type="scientific">Rhipicephalus microplus</name>
    <name type="common">Cattle tick</name>
    <name type="synonym">Boophilus microplus</name>
    <dbReference type="NCBI Taxonomy" id="6941"/>
    <lineage>
        <taxon>Eukaryota</taxon>
        <taxon>Metazoa</taxon>
        <taxon>Ecdysozoa</taxon>
        <taxon>Arthropoda</taxon>
        <taxon>Chelicerata</taxon>
        <taxon>Arachnida</taxon>
        <taxon>Acari</taxon>
        <taxon>Parasitiformes</taxon>
        <taxon>Ixodida</taxon>
        <taxon>Ixodoidea</taxon>
        <taxon>Ixodidae</taxon>
        <taxon>Rhipicephalinae</taxon>
        <taxon>Rhipicephalus</taxon>
        <taxon>Boophilus</taxon>
    </lineage>
</organism>
<comment type="caution">
    <text evidence="1">The sequence shown here is derived from an EMBL/GenBank/DDBJ whole genome shotgun (WGS) entry which is preliminary data.</text>
</comment>
<reference evidence="1" key="1">
    <citation type="journal article" date="2020" name="Cell">
        <title>Large-Scale Comparative Analyses of Tick Genomes Elucidate Their Genetic Diversity and Vector Capacities.</title>
        <authorList>
            <consortium name="Tick Genome and Microbiome Consortium (TIGMIC)"/>
            <person name="Jia N."/>
            <person name="Wang J."/>
            <person name="Shi W."/>
            <person name="Du L."/>
            <person name="Sun Y."/>
            <person name="Zhan W."/>
            <person name="Jiang J.F."/>
            <person name="Wang Q."/>
            <person name="Zhang B."/>
            <person name="Ji P."/>
            <person name="Bell-Sakyi L."/>
            <person name="Cui X.M."/>
            <person name="Yuan T.T."/>
            <person name="Jiang B.G."/>
            <person name="Yang W.F."/>
            <person name="Lam T.T."/>
            <person name="Chang Q.C."/>
            <person name="Ding S.J."/>
            <person name="Wang X.J."/>
            <person name="Zhu J.G."/>
            <person name="Ruan X.D."/>
            <person name="Zhao L."/>
            <person name="Wei J.T."/>
            <person name="Ye R.Z."/>
            <person name="Que T.C."/>
            <person name="Du C.H."/>
            <person name="Zhou Y.H."/>
            <person name="Cheng J.X."/>
            <person name="Dai P.F."/>
            <person name="Guo W.B."/>
            <person name="Han X.H."/>
            <person name="Huang E.J."/>
            <person name="Li L.F."/>
            <person name="Wei W."/>
            <person name="Gao Y.C."/>
            <person name="Liu J.Z."/>
            <person name="Shao H.Z."/>
            <person name="Wang X."/>
            <person name="Wang C.C."/>
            <person name="Yang T.C."/>
            <person name="Huo Q.B."/>
            <person name="Li W."/>
            <person name="Chen H.Y."/>
            <person name="Chen S.E."/>
            <person name="Zhou L.G."/>
            <person name="Ni X.B."/>
            <person name="Tian J.H."/>
            <person name="Sheng Y."/>
            <person name="Liu T."/>
            <person name="Pan Y.S."/>
            <person name="Xia L.Y."/>
            <person name="Li J."/>
            <person name="Zhao F."/>
            <person name="Cao W.C."/>
        </authorList>
    </citation>
    <scope>NUCLEOTIDE SEQUENCE</scope>
    <source>
        <strain evidence="1">Rmic-2018</strain>
    </source>
</reference>
<gene>
    <name evidence="1" type="ORF">HPB51_023923</name>
</gene>
<accession>A0A9J6DD88</accession>
<proteinExistence type="predicted"/>
<sequence>MIMVNFRDQRKIQFGPPFVAPSRLTPRLEDLLTELQRHRVQRRPHGLSLHCYAGKIILSANPVRTRHIRAHSVEQNYALALRRDAMRPQVLPGATLEFQARHLAYAPEGERSEKHEHNGTCTFRGDPYAWNKFVEKAAVECYMYTNGLREEYQKK</sequence>
<name>A0A9J6DD88_RHIMP</name>
<reference evidence="1" key="2">
    <citation type="submission" date="2021-09" db="EMBL/GenBank/DDBJ databases">
        <authorList>
            <person name="Jia N."/>
            <person name="Wang J."/>
            <person name="Shi W."/>
            <person name="Du L."/>
            <person name="Sun Y."/>
            <person name="Zhan W."/>
            <person name="Jiang J."/>
            <person name="Wang Q."/>
            <person name="Zhang B."/>
            <person name="Ji P."/>
            <person name="Sakyi L.B."/>
            <person name="Cui X."/>
            <person name="Yuan T."/>
            <person name="Jiang B."/>
            <person name="Yang W."/>
            <person name="Lam T.T.-Y."/>
            <person name="Chang Q."/>
            <person name="Ding S."/>
            <person name="Wang X."/>
            <person name="Zhu J."/>
            <person name="Ruan X."/>
            <person name="Zhao L."/>
            <person name="Wei J."/>
            <person name="Que T."/>
            <person name="Du C."/>
            <person name="Cheng J."/>
            <person name="Dai P."/>
            <person name="Han X."/>
            <person name="Huang E."/>
            <person name="Gao Y."/>
            <person name="Liu J."/>
            <person name="Shao H."/>
            <person name="Ye R."/>
            <person name="Li L."/>
            <person name="Wei W."/>
            <person name="Wang X."/>
            <person name="Wang C."/>
            <person name="Huo Q."/>
            <person name="Li W."/>
            <person name="Guo W."/>
            <person name="Chen H."/>
            <person name="Chen S."/>
            <person name="Zhou L."/>
            <person name="Zhou L."/>
            <person name="Ni X."/>
            <person name="Tian J."/>
            <person name="Zhou Y."/>
            <person name="Sheng Y."/>
            <person name="Liu T."/>
            <person name="Pan Y."/>
            <person name="Xia L."/>
            <person name="Li J."/>
            <person name="Zhao F."/>
            <person name="Cao W."/>
        </authorList>
    </citation>
    <scope>NUCLEOTIDE SEQUENCE</scope>
    <source>
        <strain evidence="1">Rmic-2018</strain>
        <tissue evidence="1">Larvae</tissue>
    </source>
</reference>
<dbReference type="AlphaFoldDB" id="A0A9J6DD88"/>
<evidence type="ECO:0000313" key="1">
    <source>
        <dbReference type="EMBL" id="KAH8020040.1"/>
    </source>
</evidence>
<dbReference type="VEuPathDB" id="VectorBase:LOC119176551"/>
<keyword evidence="2" id="KW-1185">Reference proteome</keyword>
<dbReference type="Proteomes" id="UP000821866">
    <property type="component" value="Chromosome 8"/>
</dbReference>
<protein>
    <submittedName>
        <fullName evidence="1">Uncharacterized protein</fullName>
    </submittedName>
</protein>
<evidence type="ECO:0000313" key="2">
    <source>
        <dbReference type="Proteomes" id="UP000821866"/>
    </source>
</evidence>
<dbReference type="EMBL" id="JABSTU010000010">
    <property type="protein sequence ID" value="KAH8020040.1"/>
    <property type="molecule type" value="Genomic_DNA"/>
</dbReference>